<dbReference type="InterPro" id="IPR035919">
    <property type="entry name" value="EAL_sf"/>
</dbReference>
<dbReference type="SUPFAM" id="SSF141868">
    <property type="entry name" value="EAL domain-like"/>
    <property type="match status" value="1"/>
</dbReference>
<dbReference type="PROSITE" id="PS50883">
    <property type="entry name" value="EAL"/>
    <property type="match status" value="1"/>
</dbReference>
<proteinExistence type="predicted"/>
<sequence length="533" mass="57477">MVKLKRMFARRTVAAIVVGVLLAGAPLVVFDLWIEAIIDRQVQNELSGSAKRAIGLAEVRVAQAITALDRLAADGVASCSPQHIQMMRQAVFATMPVKEMEILSPTGQTLCTHLDLPLGKSEILSSEPLPANGGYLLEIVRLDNGGRMVRLRRPIGGDGSSIAALLPVAQLMPQVSHQGTQFEAYGEVRTGGGNIIGYAGKRLPAGVATESVHYKSAQFGFNADIVAPLSGLMTTGSDLKWFGIYVAMAIAVVLGAFWLLLPRRRENDPVSDLKRALAAGELVPYYQPIVDIRSGQLRGAEVLVRWRKPDGSLVFPGSFIPLAESSGLIRDMTRDLMRRVCAEAGASLGLRPGLKISFNFAGKLFSDETIVKDVRNIFANSPIKLSQVVLEVTERDPIENFTETRQIIAALQGLGVRIAIDDVGTGHSGLSYMLKLGVDIIKIDKMFVDAIGTDRNSMTIVETLVDLAHNMRMDVVAEGVENFEQVTLLRELGIRSAQGYVFAPPLPGSAFLQLVEAIEPLETAEAAAAKEAA</sequence>
<dbReference type="InterPro" id="IPR001633">
    <property type="entry name" value="EAL_dom"/>
</dbReference>
<keyword evidence="1" id="KW-1133">Transmembrane helix</keyword>
<keyword evidence="1" id="KW-0812">Transmembrane</keyword>
<dbReference type="GO" id="GO:0071111">
    <property type="term" value="F:cyclic-guanylate-specific phosphodiesterase activity"/>
    <property type="evidence" value="ECO:0007669"/>
    <property type="project" value="InterPro"/>
</dbReference>
<dbReference type="OrthoDB" id="9814202at2"/>
<gene>
    <name evidence="3" type="ORF">DW352_08085</name>
</gene>
<feature type="transmembrane region" description="Helical" evidence="1">
    <location>
        <begin position="12"/>
        <end position="34"/>
    </location>
</feature>
<feature type="domain" description="EAL" evidence="2">
    <location>
        <begin position="266"/>
        <end position="519"/>
    </location>
</feature>
<evidence type="ECO:0000259" key="2">
    <source>
        <dbReference type="PROSITE" id="PS50883"/>
    </source>
</evidence>
<feature type="transmembrane region" description="Helical" evidence="1">
    <location>
        <begin position="241"/>
        <end position="261"/>
    </location>
</feature>
<dbReference type="InterPro" id="IPR050706">
    <property type="entry name" value="Cyclic-di-GMP_PDE-like"/>
</dbReference>
<keyword evidence="4" id="KW-1185">Reference proteome</keyword>
<name>A0A345ZU78_9HYPH</name>
<dbReference type="Pfam" id="PF00563">
    <property type="entry name" value="EAL"/>
    <property type="match status" value="1"/>
</dbReference>
<dbReference type="PANTHER" id="PTHR33121">
    <property type="entry name" value="CYCLIC DI-GMP PHOSPHODIESTERASE PDEF"/>
    <property type="match status" value="1"/>
</dbReference>
<dbReference type="PANTHER" id="PTHR33121:SF79">
    <property type="entry name" value="CYCLIC DI-GMP PHOSPHODIESTERASE PDED-RELATED"/>
    <property type="match status" value="1"/>
</dbReference>
<evidence type="ECO:0000313" key="4">
    <source>
        <dbReference type="Proteomes" id="UP000254889"/>
    </source>
</evidence>
<dbReference type="AlphaFoldDB" id="A0A345ZU78"/>
<dbReference type="Proteomes" id="UP000254889">
    <property type="component" value="Chromosome"/>
</dbReference>
<dbReference type="KEGG" id="ptaw:DW352_08085"/>
<reference evidence="3 4" key="1">
    <citation type="submission" date="2018-07" db="EMBL/GenBank/DDBJ databases">
        <authorList>
            <person name="Quirk P.G."/>
            <person name="Krulwich T.A."/>
        </authorList>
    </citation>
    <scope>NUCLEOTIDE SEQUENCE [LARGE SCALE GENOMIC DNA]</scope>
    <source>
        <strain evidence="3 4">CC-BB4</strain>
    </source>
</reference>
<organism evidence="3 4">
    <name type="scientific">Pseudolabrys taiwanensis</name>
    <dbReference type="NCBI Taxonomy" id="331696"/>
    <lineage>
        <taxon>Bacteria</taxon>
        <taxon>Pseudomonadati</taxon>
        <taxon>Pseudomonadota</taxon>
        <taxon>Alphaproteobacteria</taxon>
        <taxon>Hyphomicrobiales</taxon>
        <taxon>Xanthobacteraceae</taxon>
        <taxon>Pseudolabrys</taxon>
    </lineage>
</organism>
<dbReference type="Gene3D" id="3.20.20.450">
    <property type="entry name" value="EAL domain"/>
    <property type="match status" value="1"/>
</dbReference>
<dbReference type="CDD" id="cd01948">
    <property type="entry name" value="EAL"/>
    <property type="match status" value="1"/>
</dbReference>
<accession>A0A345ZU78</accession>
<evidence type="ECO:0000256" key="1">
    <source>
        <dbReference type="SAM" id="Phobius"/>
    </source>
</evidence>
<dbReference type="EMBL" id="CP031417">
    <property type="protein sequence ID" value="AXK80475.1"/>
    <property type="molecule type" value="Genomic_DNA"/>
</dbReference>
<keyword evidence="1" id="KW-0472">Membrane</keyword>
<protein>
    <submittedName>
        <fullName evidence="3">EAL domain-containing protein</fullName>
    </submittedName>
</protein>
<evidence type="ECO:0000313" key="3">
    <source>
        <dbReference type="EMBL" id="AXK80475.1"/>
    </source>
</evidence>
<dbReference type="SMART" id="SM00052">
    <property type="entry name" value="EAL"/>
    <property type="match status" value="1"/>
</dbReference>